<dbReference type="GO" id="GO:0008270">
    <property type="term" value="F:zinc ion binding"/>
    <property type="evidence" value="ECO:0007669"/>
    <property type="project" value="InterPro"/>
</dbReference>
<dbReference type="SMART" id="SM00066">
    <property type="entry name" value="GAL4"/>
    <property type="match status" value="1"/>
</dbReference>
<dbReference type="SUPFAM" id="SSF75304">
    <property type="entry name" value="Amidase signature (AS) enzymes"/>
    <property type="match status" value="1"/>
</dbReference>
<evidence type="ECO:0000256" key="3">
    <source>
        <dbReference type="ARBA" id="ARBA00023163"/>
    </source>
</evidence>
<dbReference type="AlphaFoldDB" id="A0A9W4NDH5"/>
<dbReference type="Gene3D" id="4.10.240.10">
    <property type="entry name" value="Zn(2)-C6 fungal-type DNA-binding domain"/>
    <property type="match status" value="1"/>
</dbReference>
<dbReference type="SUPFAM" id="SSF57701">
    <property type="entry name" value="Zn2/Cys6 DNA-binding domain"/>
    <property type="match status" value="1"/>
</dbReference>
<dbReference type="OrthoDB" id="2595934at2759"/>
<evidence type="ECO:0000256" key="1">
    <source>
        <dbReference type="ARBA" id="ARBA00023015"/>
    </source>
</evidence>
<name>A0A9W4NDH5_9EURO</name>
<keyword evidence="3" id="KW-0804">Transcription</keyword>
<reference evidence="6" key="1">
    <citation type="submission" date="2021-07" db="EMBL/GenBank/DDBJ databases">
        <authorList>
            <person name="Branca A.L. A."/>
        </authorList>
    </citation>
    <scope>NUCLEOTIDE SEQUENCE</scope>
</reference>
<dbReference type="CDD" id="cd12148">
    <property type="entry name" value="fungal_TF_MHR"/>
    <property type="match status" value="1"/>
</dbReference>
<dbReference type="Proteomes" id="UP001152646">
    <property type="component" value="Unassembled WGS sequence"/>
</dbReference>
<feature type="domain" description="Zn(2)-C6 fungal-type" evidence="5">
    <location>
        <begin position="582"/>
        <end position="615"/>
    </location>
</feature>
<evidence type="ECO:0000256" key="2">
    <source>
        <dbReference type="ARBA" id="ARBA00023125"/>
    </source>
</evidence>
<keyword evidence="2" id="KW-0238">DNA-binding</keyword>
<dbReference type="InterPro" id="IPR036928">
    <property type="entry name" value="AS_sf"/>
</dbReference>
<accession>A0A9W4NDH5</accession>
<evidence type="ECO:0000313" key="6">
    <source>
        <dbReference type="EMBL" id="CAG8365345.1"/>
    </source>
</evidence>
<dbReference type="PROSITE" id="PS50048">
    <property type="entry name" value="ZN2_CY6_FUNGAL_2"/>
    <property type="match status" value="1"/>
</dbReference>
<dbReference type="GO" id="GO:0000981">
    <property type="term" value="F:DNA-binding transcription factor activity, RNA polymerase II-specific"/>
    <property type="evidence" value="ECO:0007669"/>
    <property type="project" value="InterPro"/>
</dbReference>
<evidence type="ECO:0000313" key="7">
    <source>
        <dbReference type="Proteomes" id="UP001152646"/>
    </source>
</evidence>
<protein>
    <recommendedName>
        <fullName evidence="5">Zn(2)-C6 fungal-type domain-containing protein</fullName>
    </recommendedName>
</protein>
<evidence type="ECO:0000256" key="4">
    <source>
        <dbReference type="ARBA" id="ARBA00023242"/>
    </source>
</evidence>
<dbReference type="CDD" id="cd00067">
    <property type="entry name" value="GAL4"/>
    <property type="match status" value="1"/>
</dbReference>
<evidence type="ECO:0000259" key="5">
    <source>
        <dbReference type="PROSITE" id="PS50048"/>
    </source>
</evidence>
<dbReference type="Gene3D" id="3.90.1300.10">
    <property type="entry name" value="Amidase signature (AS) domain"/>
    <property type="match status" value="1"/>
</dbReference>
<keyword evidence="4" id="KW-0539">Nucleus</keyword>
<dbReference type="GO" id="GO:0003677">
    <property type="term" value="F:DNA binding"/>
    <property type="evidence" value="ECO:0007669"/>
    <property type="project" value="UniProtKB-KW"/>
</dbReference>
<comment type="caution">
    <text evidence="6">The sequence shown here is derived from an EMBL/GenBank/DDBJ whole genome shotgun (WGS) entry which is preliminary data.</text>
</comment>
<dbReference type="InterPro" id="IPR001138">
    <property type="entry name" value="Zn2Cys6_DnaBD"/>
</dbReference>
<dbReference type="PANTHER" id="PTHR42678:SF34">
    <property type="entry name" value="OS04G0183300 PROTEIN"/>
    <property type="match status" value="1"/>
</dbReference>
<dbReference type="EMBL" id="CAJVPA010000166">
    <property type="protein sequence ID" value="CAG8365345.1"/>
    <property type="molecule type" value="Genomic_DNA"/>
</dbReference>
<dbReference type="PANTHER" id="PTHR42678">
    <property type="entry name" value="AMIDASE"/>
    <property type="match status" value="1"/>
</dbReference>
<gene>
    <name evidence="6" type="ORF">PSALAMII_LOCUS4306</name>
</gene>
<keyword evidence="1" id="KW-0805">Transcription regulation</keyword>
<proteinExistence type="predicted"/>
<dbReference type="InterPro" id="IPR023631">
    <property type="entry name" value="Amidase_dom"/>
</dbReference>
<dbReference type="Pfam" id="PF01425">
    <property type="entry name" value="Amidase"/>
    <property type="match status" value="1"/>
</dbReference>
<organism evidence="6 7">
    <name type="scientific">Penicillium salamii</name>
    <dbReference type="NCBI Taxonomy" id="1612424"/>
    <lineage>
        <taxon>Eukaryota</taxon>
        <taxon>Fungi</taxon>
        <taxon>Dikarya</taxon>
        <taxon>Ascomycota</taxon>
        <taxon>Pezizomycotina</taxon>
        <taxon>Eurotiomycetes</taxon>
        <taxon>Eurotiomycetidae</taxon>
        <taxon>Eurotiales</taxon>
        <taxon>Aspergillaceae</taxon>
        <taxon>Penicillium</taxon>
    </lineage>
</organism>
<dbReference type="PROSITE" id="PS00463">
    <property type="entry name" value="ZN2_CY6_FUNGAL_1"/>
    <property type="match status" value="1"/>
</dbReference>
<dbReference type="InterPro" id="IPR036864">
    <property type="entry name" value="Zn2-C6_fun-type_DNA-bd_sf"/>
</dbReference>
<sequence length="1134" mass="125783">MHPSLMDMTLDDLHHGLEGDFFTSTDLVQAYLKRIEEVNDTVRAITELDSTALDQAKALDAERAAGNIRGPLHGIPILLKNQIATHNMNNTSGSMALVGAKTGRDAAVVKKLRDAGVITLGIANLTQWGNNRNPPHAGNGWSADGGQSVGIFFKNQDPWGSSTGAAIGTALGLAFARLGTEVEGSITCVAERSNLIGLKPTVSLVSRDLVILSRRLGSIGPITRCVKDAAAILTAIAGKCPNDPATAAIPFETIPEYTKCCTLDGLRGARIGVPRNALKGNSPCAELTPAVSQAFEAHVELLRELGATVVSDCRFEGYDEALTSKSVAVVKGTDFKLDLAGYLEKLEYNPNNIRNLEDVIRWTQTDPREEYPSRGTQAMENALDGLDNRECEDFKAALEYMEWLAHEGGVRGALQKDNLDALILPTCVSPIIPALGGYPIITVPLGFYPKDTEIKMCPRGDMIERGPNLPFGLSFIGDLFSEDKLIKYAYAFEQHTQIRKQGRPILAPKTELSWVSHSSSYVAKCLYRQLARAYLILISLSYPYPYQVTQFNPVLIRRDTPCDITSATLEEMPPDRGRASRACTSCRKQKTRCYEPGIPGRACLRCDRLRQSCSLMRIDISDEESVAPAQTGTDVRLERLEKSVATLLDRLGEGPSIVREASRAATEQASPASYKDTETSAPMMVIRDLASDHGIKPASDARSLPVVLDNLISPELGLELVTIFLEYYGRWVLFDPECEPTELLRQVKKSTLLFCACCLIAVRHTSEELAANLAPQLCEYARSLVSTTLLVAPQPIEFFQATLILSMWSTTVGQVPLSIDSWLLSGFALQHAQSSPLFTTVTTQSPPPNRIDGEMMDHCYLWNHLCLAHMHYCVGTSRRSMLQQWQIERCRAIIASDHAINFEVRMVAEIHLYWTVYEYLIHESVDLLKSVAALQTWRRKWEFVLEQPRSQFLSMGFHFSHLLLYELSLKSKSARSRESVVSEMIRHSTSIVHLAMETVDERTRHLTDHIYHMITFAAIVICRLLNGYREQVASTHDVDQLDSLIHDLVQWLYCIGLPCHAAHTLGNIISKVHQKLRPRVEATPPATQPDETLGEFNNYYFPEFLGLGMSSDGNWDLLSNMGLFPPSPSIPRPD</sequence>